<evidence type="ECO:0000256" key="5">
    <source>
        <dbReference type="ARBA" id="ARBA00022692"/>
    </source>
</evidence>
<name>A0A916NF06_9BACL</name>
<feature type="transmembrane region" description="Helical" evidence="8">
    <location>
        <begin position="342"/>
        <end position="364"/>
    </location>
</feature>
<evidence type="ECO:0000256" key="1">
    <source>
        <dbReference type="ARBA" id="ARBA00004141"/>
    </source>
</evidence>
<dbReference type="GO" id="GO:0009847">
    <property type="term" value="P:spore germination"/>
    <property type="evidence" value="ECO:0007669"/>
    <property type="project" value="InterPro"/>
</dbReference>
<dbReference type="EMBL" id="CAJVAS010000001">
    <property type="protein sequence ID" value="CAG7595505.1"/>
    <property type="molecule type" value="Genomic_DNA"/>
</dbReference>
<evidence type="ECO:0000256" key="6">
    <source>
        <dbReference type="ARBA" id="ARBA00022989"/>
    </source>
</evidence>
<feature type="transmembrane region" description="Helical" evidence="8">
    <location>
        <begin position="152"/>
        <end position="173"/>
    </location>
</feature>
<keyword evidence="4" id="KW-0309">Germination</keyword>
<keyword evidence="5 8" id="KW-0812">Transmembrane</keyword>
<dbReference type="RefSeq" id="WP_218089886.1">
    <property type="nucleotide sequence ID" value="NZ_CAJVAS010000001.1"/>
</dbReference>
<dbReference type="InterPro" id="IPR004761">
    <property type="entry name" value="Spore_GerAB"/>
</dbReference>
<gene>
    <name evidence="9" type="primary">yndE_1</name>
    <name evidence="9" type="ORF">PAESOLCIP111_00043</name>
</gene>
<feature type="transmembrane region" description="Helical" evidence="8">
    <location>
        <begin position="315"/>
        <end position="330"/>
    </location>
</feature>
<keyword evidence="3" id="KW-0813">Transport</keyword>
<dbReference type="PANTHER" id="PTHR34975:SF2">
    <property type="entry name" value="SPORE GERMINATION PROTEIN A2"/>
    <property type="match status" value="1"/>
</dbReference>
<evidence type="ECO:0000256" key="3">
    <source>
        <dbReference type="ARBA" id="ARBA00022448"/>
    </source>
</evidence>
<accession>A0A916NF06</accession>
<dbReference type="PANTHER" id="PTHR34975">
    <property type="entry name" value="SPORE GERMINATION PROTEIN A2"/>
    <property type="match status" value="1"/>
</dbReference>
<feature type="transmembrane region" description="Helical" evidence="8">
    <location>
        <begin position="47"/>
        <end position="67"/>
    </location>
</feature>
<dbReference type="GO" id="GO:0016020">
    <property type="term" value="C:membrane"/>
    <property type="evidence" value="ECO:0007669"/>
    <property type="project" value="UniProtKB-SubCell"/>
</dbReference>
<feature type="transmembrane region" description="Helical" evidence="8">
    <location>
        <begin position="222"/>
        <end position="247"/>
    </location>
</feature>
<evidence type="ECO:0000313" key="9">
    <source>
        <dbReference type="EMBL" id="CAG7595505.1"/>
    </source>
</evidence>
<comment type="caution">
    <text evidence="9">The sequence shown here is derived from an EMBL/GenBank/DDBJ whole genome shotgun (WGS) entry which is preliminary data.</text>
</comment>
<protein>
    <submittedName>
        <fullName evidence="9">Spore germination protein YndE</fullName>
    </submittedName>
</protein>
<keyword evidence="6 8" id="KW-1133">Transmembrane helix</keyword>
<comment type="subcellular location">
    <subcellularLocation>
        <location evidence="1">Membrane</location>
        <topology evidence="1">Multi-pass membrane protein</topology>
    </subcellularLocation>
</comment>
<evidence type="ECO:0000256" key="4">
    <source>
        <dbReference type="ARBA" id="ARBA00022544"/>
    </source>
</evidence>
<comment type="similarity">
    <text evidence="2">Belongs to the amino acid-polyamine-organocation (APC) superfamily. Spore germination protein (SGP) (TC 2.A.3.9) family.</text>
</comment>
<dbReference type="Proteomes" id="UP000693672">
    <property type="component" value="Unassembled WGS sequence"/>
</dbReference>
<proteinExistence type="inferred from homology"/>
<feature type="transmembrane region" description="Helical" evidence="8">
    <location>
        <begin position="88"/>
        <end position="106"/>
    </location>
</feature>
<evidence type="ECO:0000256" key="2">
    <source>
        <dbReference type="ARBA" id="ARBA00007998"/>
    </source>
</evidence>
<feature type="transmembrane region" description="Helical" evidence="8">
    <location>
        <begin position="21"/>
        <end position="41"/>
    </location>
</feature>
<feature type="transmembrane region" description="Helical" evidence="8">
    <location>
        <begin position="118"/>
        <end position="140"/>
    </location>
</feature>
<dbReference type="NCBIfam" id="TIGR00912">
    <property type="entry name" value="2A0309"/>
    <property type="match status" value="1"/>
</dbReference>
<sequence length="370" mass="41350">MKPLDYGEDRDISYREMLYSVPSWVIAVGLLTIPYTVASTVHSSDGWMSIVIGGLGATAFCLINILLGYRFPGRSFLEYASALISRPAASLICMAMAVNFVLWVSYETRAMAEIATMYLFFRTPSEIIALVFILVVIYAVAGQREGIFRLHLMFMPIIITIALIVIAMSIRSIRVDQLLPFWTSSWKEILEGAKVSSFSFVGFEFLLFYIPLMKKPKKPVRLAVIGMGIPVTLYVIFFFATIGVLGLEVTSSVPFPSIELAKYNEIQVLGMIFERFESVFFVVWVMAIFGTAMIGFDVAVLGLQSVFPRVRKRHWLYMLAPFVYIGAFVPKGQNELNSLGVILSYAGVVTGCVIPSTLLVVAILRKKRKL</sequence>
<keyword evidence="10" id="KW-1185">Reference proteome</keyword>
<keyword evidence="7 8" id="KW-0472">Membrane</keyword>
<feature type="transmembrane region" description="Helical" evidence="8">
    <location>
        <begin position="193"/>
        <end position="210"/>
    </location>
</feature>
<dbReference type="Pfam" id="PF03845">
    <property type="entry name" value="Spore_permease"/>
    <property type="match status" value="1"/>
</dbReference>
<organism evidence="9 10">
    <name type="scientific">Paenibacillus solanacearum</name>
    <dbReference type="NCBI Taxonomy" id="2048548"/>
    <lineage>
        <taxon>Bacteria</taxon>
        <taxon>Bacillati</taxon>
        <taxon>Bacillota</taxon>
        <taxon>Bacilli</taxon>
        <taxon>Bacillales</taxon>
        <taxon>Paenibacillaceae</taxon>
        <taxon>Paenibacillus</taxon>
    </lineage>
</organism>
<reference evidence="9" key="1">
    <citation type="submission" date="2021-06" db="EMBL/GenBank/DDBJ databases">
        <authorList>
            <person name="Criscuolo A."/>
        </authorList>
    </citation>
    <scope>NUCLEOTIDE SEQUENCE</scope>
    <source>
        <strain evidence="9">CIP111600</strain>
    </source>
</reference>
<evidence type="ECO:0000256" key="7">
    <source>
        <dbReference type="ARBA" id="ARBA00023136"/>
    </source>
</evidence>
<feature type="transmembrane region" description="Helical" evidence="8">
    <location>
        <begin position="279"/>
        <end position="303"/>
    </location>
</feature>
<evidence type="ECO:0000256" key="8">
    <source>
        <dbReference type="SAM" id="Phobius"/>
    </source>
</evidence>
<evidence type="ECO:0000313" key="10">
    <source>
        <dbReference type="Proteomes" id="UP000693672"/>
    </source>
</evidence>
<dbReference type="AlphaFoldDB" id="A0A916NF06"/>